<evidence type="ECO:0000256" key="10">
    <source>
        <dbReference type="ARBA" id="ARBA00023136"/>
    </source>
</evidence>
<evidence type="ECO:0000313" key="13">
    <source>
        <dbReference type="EMBL" id="MFD0915705.1"/>
    </source>
</evidence>
<feature type="transmembrane region" description="Helical" evidence="11">
    <location>
        <begin position="100"/>
        <end position="133"/>
    </location>
</feature>
<feature type="transmembrane region" description="Helical" evidence="11">
    <location>
        <begin position="175"/>
        <end position="199"/>
    </location>
</feature>
<evidence type="ECO:0000256" key="8">
    <source>
        <dbReference type="ARBA" id="ARBA00022989"/>
    </source>
</evidence>
<keyword evidence="2" id="KW-1003">Cell membrane</keyword>
<accession>A0ABW3FEL6</accession>
<dbReference type="EMBL" id="JBHTJV010000003">
    <property type="protein sequence ID" value="MFD0915705.1"/>
    <property type="molecule type" value="Genomic_DNA"/>
</dbReference>
<keyword evidence="7" id="KW-0448">Lipopolysaccharide biosynthesis</keyword>
<dbReference type="InterPro" id="IPR000390">
    <property type="entry name" value="Small_drug/metabolite_transptr"/>
</dbReference>
<reference evidence="14" key="1">
    <citation type="journal article" date="2019" name="Int. J. Syst. Evol. Microbiol.">
        <title>The Global Catalogue of Microorganisms (GCM) 10K type strain sequencing project: providing services to taxonomists for standard genome sequencing and annotation.</title>
        <authorList>
            <consortium name="The Broad Institute Genomics Platform"/>
            <consortium name="The Broad Institute Genome Sequencing Center for Infectious Disease"/>
            <person name="Wu L."/>
            <person name="Ma J."/>
        </authorList>
    </citation>
    <scope>NUCLEOTIDE SEQUENCE [LARGE SCALE GENOMIC DNA]</scope>
    <source>
        <strain evidence="14">CCUG 60023</strain>
    </source>
</reference>
<dbReference type="Pfam" id="PF00892">
    <property type="entry name" value="EamA"/>
    <property type="match status" value="1"/>
</dbReference>
<evidence type="ECO:0000256" key="1">
    <source>
        <dbReference type="ARBA" id="ARBA00004651"/>
    </source>
</evidence>
<dbReference type="InterPro" id="IPR037185">
    <property type="entry name" value="EmrE-like"/>
</dbReference>
<keyword evidence="3" id="KW-0444">Lipid biosynthesis</keyword>
<keyword evidence="4" id="KW-0997">Cell inner membrane</keyword>
<keyword evidence="14" id="KW-1185">Reference proteome</keyword>
<protein>
    <submittedName>
        <fullName evidence="13">EamA family transporter</fullName>
    </submittedName>
</protein>
<feature type="domain" description="EamA" evidence="12">
    <location>
        <begin position="148"/>
        <end position="279"/>
    </location>
</feature>
<dbReference type="PANTHER" id="PTHR30561">
    <property type="entry name" value="SMR FAMILY PROTON-DEPENDENT DRUG EFFLUX TRANSPORTER SUGE"/>
    <property type="match status" value="1"/>
</dbReference>
<evidence type="ECO:0000256" key="4">
    <source>
        <dbReference type="ARBA" id="ARBA00022519"/>
    </source>
</evidence>
<evidence type="ECO:0000256" key="9">
    <source>
        <dbReference type="ARBA" id="ARBA00023098"/>
    </source>
</evidence>
<name>A0ABW3FEL6_9HYPH</name>
<feature type="transmembrane region" description="Helical" evidence="11">
    <location>
        <begin position="235"/>
        <end position="256"/>
    </location>
</feature>
<evidence type="ECO:0000313" key="14">
    <source>
        <dbReference type="Proteomes" id="UP001597101"/>
    </source>
</evidence>
<evidence type="ECO:0000256" key="11">
    <source>
        <dbReference type="SAM" id="Phobius"/>
    </source>
</evidence>
<evidence type="ECO:0000259" key="12">
    <source>
        <dbReference type="Pfam" id="PF00892"/>
    </source>
</evidence>
<keyword evidence="10 11" id="KW-0472">Membrane</keyword>
<feature type="transmembrane region" description="Helical" evidence="11">
    <location>
        <begin position="263"/>
        <end position="281"/>
    </location>
</feature>
<evidence type="ECO:0000256" key="7">
    <source>
        <dbReference type="ARBA" id="ARBA00022985"/>
    </source>
</evidence>
<evidence type="ECO:0000256" key="3">
    <source>
        <dbReference type="ARBA" id="ARBA00022516"/>
    </source>
</evidence>
<dbReference type="Gene3D" id="1.10.3730.20">
    <property type="match status" value="2"/>
</dbReference>
<comment type="subcellular location">
    <subcellularLocation>
        <location evidence="1">Cell membrane</location>
        <topology evidence="1">Multi-pass membrane protein</topology>
    </subcellularLocation>
</comment>
<evidence type="ECO:0000256" key="6">
    <source>
        <dbReference type="ARBA" id="ARBA00022692"/>
    </source>
</evidence>
<feature type="transmembrane region" description="Helical" evidence="11">
    <location>
        <begin position="211"/>
        <end position="229"/>
    </location>
</feature>
<evidence type="ECO:0000256" key="5">
    <source>
        <dbReference type="ARBA" id="ARBA00022556"/>
    </source>
</evidence>
<keyword evidence="9" id="KW-0443">Lipid metabolism</keyword>
<evidence type="ECO:0000256" key="2">
    <source>
        <dbReference type="ARBA" id="ARBA00022475"/>
    </source>
</evidence>
<dbReference type="SUPFAM" id="SSF103481">
    <property type="entry name" value="Multidrug resistance efflux transporter EmrE"/>
    <property type="match status" value="2"/>
</dbReference>
<dbReference type="InterPro" id="IPR000620">
    <property type="entry name" value="EamA_dom"/>
</dbReference>
<feature type="transmembrane region" description="Helical" evidence="11">
    <location>
        <begin position="30"/>
        <end position="51"/>
    </location>
</feature>
<sequence length="283" mass="29704">MTLTVFLMVLLAAAIHASWNALVKSTGDKVVSMTAVTVGHAPLALLAMPFVPMPKIEALPYLIGSVFIHTGYQLALMLAYRLGDFTQVYPIARGSGPALVMLFSVFVLGIAFSAPQLAAVALVVAGIFCLALLRQTDGLRNPQAVGAALMTGCFIASYSVVDGLGARAAGSAVGYIAWMTTINALVFAIIIGIVNRPALKAVFTQPQAQRTFVFGGAGSVLAYVMVVWAMTQAPIALVTALRETSTVFALFLGVVFLKERLTIGKVVATVLVLSGVLLLRMNG</sequence>
<comment type="caution">
    <text evidence="13">The sequence shown here is derived from an EMBL/GenBank/DDBJ whole genome shotgun (WGS) entry which is preliminary data.</text>
</comment>
<keyword evidence="5" id="KW-0441">Lipid A biosynthesis</keyword>
<feature type="transmembrane region" description="Helical" evidence="11">
    <location>
        <begin position="145"/>
        <end position="169"/>
    </location>
</feature>
<organism evidence="13 14">
    <name type="scientific">Pseudahrensia aquimaris</name>
    <dbReference type="NCBI Taxonomy" id="744461"/>
    <lineage>
        <taxon>Bacteria</taxon>
        <taxon>Pseudomonadati</taxon>
        <taxon>Pseudomonadota</taxon>
        <taxon>Alphaproteobacteria</taxon>
        <taxon>Hyphomicrobiales</taxon>
        <taxon>Ahrensiaceae</taxon>
        <taxon>Pseudahrensia</taxon>
    </lineage>
</organism>
<keyword evidence="8 11" id="KW-1133">Transmembrane helix</keyword>
<keyword evidence="6 11" id="KW-0812">Transmembrane</keyword>
<dbReference type="Proteomes" id="UP001597101">
    <property type="component" value="Unassembled WGS sequence"/>
</dbReference>
<dbReference type="RefSeq" id="WP_377211552.1">
    <property type="nucleotide sequence ID" value="NZ_JBHTJV010000003.1"/>
</dbReference>
<gene>
    <name evidence="13" type="ORF">ACFQ14_04735</name>
</gene>
<proteinExistence type="predicted"/>
<feature type="transmembrane region" description="Helical" evidence="11">
    <location>
        <begin position="58"/>
        <end position="80"/>
    </location>
</feature>
<dbReference type="PANTHER" id="PTHR30561:SF9">
    <property type="entry name" value="4-AMINO-4-DEOXY-L-ARABINOSE-PHOSPHOUNDECAPRENOL FLIPPASE SUBUNIT ARNF-RELATED"/>
    <property type="match status" value="1"/>
</dbReference>